<protein>
    <submittedName>
        <fullName evidence="1">Uncharacterized protein</fullName>
    </submittedName>
</protein>
<dbReference type="KEGG" id="nsm:JO391_16945"/>
<name>A0A8G1ECP6_9RHOB</name>
<dbReference type="Proteomes" id="UP000826300">
    <property type="component" value="Chromosome"/>
</dbReference>
<reference evidence="1" key="1">
    <citation type="submission" date="2021-02" db="EMBL/GenBank/DDBJ databases">
        <title>Rhodobacter shimadae sp. nov., an aerobic anoxygenic phototrophic bacterium isolated from a hot spring.</title>
        <authorList>
            <person name="Muramatsu S."/>
            <person name="Haruta S."/>
            <person name="Hirose S."/>
            <person name="Hanada S."/>
        </authorList>
    </citation>
    <scope>NUCLEOTIDE SEQUENCE</scope>
    <source>
        <strain evidence="1">N10</strain>
    </source>
</reference>
<dbReference type="AlphaFoldDB" id="A0A8G1ECP6"/>
<proteinExistence type="predicted"/>
<evidence type="ECO:0000313" key="2">
    <source>
        <dbReference type="Proteomes" id="UP000826300"/>
    </source>
</evidence>
<accession>A0A8G1ECP6</accession>
<dbReference type="EMBL" id="CP069370">
    <property type="protein sequence ID" value="QYZ69401.1"/>
    <property type="molecule type" value="Genomic_DNA"/>
</dbReference>
<organism evidence="1 2">
    <name type="scientific">Neotabrizicola shimadae</name>
    <dbReference type="NCBI Taxonomy" id="2807096"/>
    <lineage>
        <taxon>Bacteria</taxon>
        <taxon>Pseudomonadati</taxon>
        <taxon>Pseudomonadota</taxon>
        <taxon>Alphaproteobacteria</taxon>
        <taxon>Rhodobacterales</taxon>
        <taxon>Paracoccaceae</taxon>
        <taxon>Neotabrizicola</taxon>
    </lineage>
</organism>
<sequence>MAGPQLTQTRIRSGFWEGNLTGVDVAPPLEVRHLEQVLPGMTVTEVPGRAGNWLVRVPIPPEVLSEGVQTFIIREQGKDETLAHFTVVTGVALEDDLRAEIDLLRAELDLLKRAFRRHCVETMG</sequence>
<keyword evidence="2" id="KW-1185">Reference proteome</keyword>
<gene>
    <name evidence="1" type="ORF">JO391_16945</name>
</gene>
<evidence type="ECO:0000313" key="1">
    <source>
        <dbReference type="EMBL" id="QYZ69401.1"/>
    </source>
</evidence>